<name>A0ABW3LAH1_9BACL</name>
<dbReference type="PANTHER" id="PTHR33608">
    <property type="entry name" value="BLL2464 PROTEIN"/>
    <property type="match status" value="1"/>
</dbReference>
<dbReference type="Proteomes" id="UP001597109">
    <property type="component" value="Unassembled WGS sequence"/>
</dbReference>
<dbReference type="EMBL" id="JBHTKI010000008">
    <property type="protein sequence ID" value="MFD1031137.1"/>
    <property type="molecule type" value="Genomic_DNA"/>
</dbReference>
<keyword evidence="3" id="KW-1185">Reference proteome</keyword>
<comment type="caution">
    <text evidence="2">The sequence shown here is derived from an EMBL/GenBank/DDBJ whole genome shotgun (WGS) entry which is preliminary data.</text>
</comment>
<evidence type="ECO:0000313" key="2">
    <source>
        <dbReference type="EMBL" id="MFD1031137.1"/>
    </source>
</evidence>
<proteinExistence type="predicted"/>
<dbReference type="Pfam" id="PF01882">
    <property type="entry name" value="DUF58"/>
    <property type="match status" value="1"/>
</dbReference>
<gene>
    <name evidence="2" type="ORF">ACFQ1X_06780</name>
</gene>
<feature type="domain" description="DUF58" evidence="1">
    <location>
        <begin position="46"/>
        <end position="247"/>
    </location>
</feature>
<dbReference type="InterPro" id="IPR002881">
    <property type="entry name" value="DUF58"/>
</dbReference>
<sequence>MKFLQLPEDWISRLGRYSIGTRSKIRGHHKGSNRSRRIGSSMDFSDYREYHAGDDVRHIDWNVYARTEKVYIKRFMDEQEMRIHIMIDGSKSMQGKWLFTKQLVFSLGSIVLMNDDKLTISFGEKNTKPFKQKGKSAQKMFNHFLSTIPEAGEEGFAATADFLPAKDSTVLFILSDALEPLEHWQHFFSRAAKYSKDIRFLHISDQQERQPLFQGDLRLIDDESSDAFNVTMTERIAEDYNRKRLEHVDGLQALCRKYGVQYLPVHMEDGIQNIIMHQLVKQKWLR</sequence>
<evidence type="ECO:0000313" key="3">
    <source>
        <dbReference type="Proteomes" id="UP001597109"/>
    </source>
</evidence>
<reference evidence="3" key="1">
    <citation type="journal article" date="2019" name="Int. J. Syst. Evol. Microbiol.">
        <title>The Global Catalogue of Microorganisms (GCM) 10K type strain sequencing project: providing services to taxonomists for standard genome sequencing and annotation.</title>
        <authorList>
            <consortium name="The Broad Institute Genomics Platform"/>
            <consortium name="The Broad Institute Genome Sequencing Center for Infectious Disease"/>
            <person name="Wu L."/>
            <person name="Ma J."/>
        </authorList>
    </citation>
    <scope>NUCLEOTIDE SEQUENCE [LARGE SCALE GENOMIC DNA]</scope>
    <source>
        <strain evidence="3">CCUG 56756</strain>
    </source>
</reference>
<organism evidence="2 3">
    <name type="scientific">Metaplanococcus flavidus</name>
    <dbReference type="NCBI Taxonomy" id="569883"/>
    <lineage>
        <taxon>Bacteria</taxon>
        <taxon>Bacillati</taxon>
        <taxon>Bacillota</taxon>
        <taxon>Bacilli</taxon>
        <taxon>Bacillales</taxon>
        <taxon>Caryophanaceae</taxon>
        <taxon>Metaplanococcus</taxon>
    </lineage>
</organism>
<dbReference type="RefSeq" id="WP_144837702.1">
    <property type="nucleotide sequence ID" value="NZ_JBHTKI010000008.1"/>
</dbReference>
<evidence type="ECO:0000259" key="1">
    <source>
        <dbReference type="Pfam" id="PF01882"/>
    </source>
</evidence>
<accession>A0ABW3LAH1</accession>
<protein>
    <submittedName>
        <fullName evidence="2">DUF58 domain-containing protein</fullName>
    </submittedName>
</protein>
<dbReference type="PANTHER" id="PTHR33608:SF7">
    <property type="entry name" value="DUF58 DOMAIN-CONTAINING PROTEIN"/>
    <property type="match status" value="1"/>
</dbReference>